<dbReference type="AlphaFoldDB" id="A0A1C1A1R1"/>
<name>A0A1C1A1R1_9BACL</name>
<organism evidence="4 5">
    <name type="scientific">Paenibacillus pectinilyticus</name>
    <dbReference type="NCBI Taxonomy" id="512399"/>
    <lineage>
        <taxon>Bacteria</taxon>
        <taxon>Bacillati</taxon>
        <taxon>Bacillota</taxon>
        <taxon>Bacilli</taxon>
        <taxon>Bacillales</taxon>
        <taxon>Paenibacillaceae</taxon>
        <taxon>Paenibacillus</taxon>
    </lineage>
</organism>
<feature type="domain" description="CBS" evidence="3">
    <location>
        <begin position="9"/>
        <end position="66"/>
    </location>
</feature>
<evidence type="ECO:0000256" key="2">
    <source>
        <dbReference type="PROSITE-ProRule" id="PRU00703"/>
    </source>
</evidence>
<keyword evidence="1 2" id="KW-0129">CBS domain</keyword>
<comment type="caution">
    <text evidence="4">The sequence shown here is derived from an EMBL/GenBank/DDBJ whole genome shotgun (WGS) entry which is preliminary data.</text>
</comment>
<dbReference type="Pfam" id="PF00571">
    <property type="entry name" value="CBS"/>
    <property type="match status" value="2"/>
</dbReference>
<evidence type="ECO:0000259" key="3">
    <source>
        <dbReference type="PROSITE" id="PS51371"/>
    </source>
</evidence>
<dbReference type="PANTHER" id="PTHR43080:SF2">
    <property type="entry name" value="CBS DOMAIN-CONTAINING PROTEIN"/>
    <property type="match status" value="1"/>
</dbReference>
<dbReference type="InterPro" id="IPR000644">
    <property type="entry name" value="CBS_dom"/>
</dbReference>
<evidence type="ECO:0000313" key="4">
    <source>
        <dbReference type="EMBL" id="OCT14454.1"/>
    </source>
</evidence>
<dbReference type="PROSITE" id="PS51371">
    <property type="entry name" value="CBS"/>
    <property type="match status" value="2"/>
</dbReference>
<dbReference type="InterPro" id="IPR051257">
    <property type="entry name" value="Diverse_CBS-Domain"/>
</dbReference>
<reference evidence="5" key="1">
    <citation type="submission" date="2016-05" db="EMBL/GenBank/DDBJ databases">
        <title>Paenibacillus oryzae. sp. nov., isolated from the rice root.</title>
        <authorList>
            <person name="Zhang J."/>
            <person name="Zhang X."/>
        </authorList>
    </citation>
    <scope>NUCLEOTIDE SEQUENCE [LARGE SCALE GENOMIC DNA]</scope>
    <source>
        <strain evidence="5">KCTC13222</strain>
    </source>
</reference>
<dbReference type="RefSeq" id="WP_065853306.1">
    <property type="nucleotide sequence ID" value="NZ_LYPC01000020.1"/>
</dbReference>
<protein>
    <recommendedName>
        <fullName evidence="3">CBS domain-containing protein</fullName>
    </recommendedName>
</protein>
<feature type="domain" description="CBS" evidence="3">
    <location>
        <begin position="99"/>
        <end position="154"/>
    </location>
</feature>
<dbReference type="Gene3D" id="3.10.580.10">
    <property type="entry name" value="CBS-domain"/>
    <property type="match status" value="1"/>
</dbReference>
<sequence>METLAISIMTHPVYKLIIHDSVGDAIDKLIKYRINSVPIVNDHNEIMGFITDGDILRRIGNNHLKVIDNGFYMANFYENDEPIGFRCESIRQENIMKIAKRKVIKVQWNADIEEVSAILAQKQIKKVPVERNGILIGIISRSDILRYLNPEKLA</sequence>
<dbReference type="InterPro" id="IPR046342">
    <property type="entry name" value="CBS_dom_sf"/>
</dbReference>
<dbReference type="SMART" id="SM00116">
    <property type="entry name" value="CBS"/>
    <property type="match status" value="2"/>
</dbReference>
<evidence type="ECO:0000313" key="5">
    <source>
        <dbReference type="Proteomes" id="UP000093309"/>
    </source>
</evidence>
<dbReference type="EMBL" id="LYPC01000020">
    <property type="protein sequence ID" value="OCT14454.1"/>
    <property type="molecule type" value="Genomic_DNA"/>
</dbReference>
<dbReference type="Proteomes" id="UP000093309">
    <property type="component" value="Unassembled WGS sequence"/>
</dbReference>
<dbReference type="OrthoDB" id="9790355at2"/>
<keyword evidence="5" id="KW-1185">Reference proteome</keyword>
<dbReference type="STRING" id="512399.A8709_26985"/>
<proteinExistence type="predicted"/>
<dbReference type="PANTHER" id="PTHR43080">
    <property type="entry name" value="CBS DOMAIN-CONTAINING PROTEIN CBSX3, MITOCHONDRIAL"/>
    <property type="match status" value="1"/>
</dbReference>
<dbReference type="SUPFAM" id="SSF54631">
    <property type="entry name" value="CBS-domain pair"/>
    <property type="match status" value="1"/>
</dbReference>
<evidence type="ECO:0000256" key="1">
    <source>
        <dbReference type="ARBA" id="ARBA00023122"/>
    </source>
</evidence>
<gene>
    <name evidence="4" type="ORF">A8709_26985</name>
</gene>
<accession>A0A1C1A1R1</accession>